<feature type="compositionally biased region" description="Polar residues" evidence="2">
    <location>
        <begin position="277"/>
        <end position="297"/>
    </location>
</feature>
<proteinExistence type="predicted"/>
<reference evidence="4 5" key="1">
    <citation type="journal article" date="2014" name="PLoS Genet.">
        <title>Phylogenetically driven sequencing of extremely halophilic archaea reveals strategies for static and dynamic osmo-response.</title>
        <authorList>
            <person name="Becker E.A."/>
            <person name="Seitzer P.M."/>
            <person name="Tritt A."/>
            <person name="Larsen D."/>
            <person name="Krusor M."/>
            <person name="Yao A.I."/>
            <person name="Wu D."/>
            <person name="Madern D."/>
            <person name="Eisen J.A."/>
            <person name="Darling A.E."/>
            <person name="Facciotti M.T."/>
        </authorList>
    </citation>
    <scope>NUCLEOTIDE SEQUENCE [LARGE SCALE GENOMIC DNA]</scope>
    <source>
        <strain evidence="4 5">DSM 8989</strain>
    </source>
</reference>
<feature type="compositionally biased region" description="Low complexity" evidence="2">
    <location>
        <begin position="343"/>
        <end position="363"/>
    </location>
</feature>
<feature type="compositionally biased region" description="Polar residues" evidence="2">
    <location>
        <begin position="242"/>
        <end position="251"/>
    </location>
</feature>
<feature type="compositionally biased region" description="Polar residues" evidence="2">
    <location>
        <begin position="318"/>
        <end position="332"/>
    </location>
</feature>
<evidence type="ECO:0000256" key="2">
    <source>
        <dbReference type="SAM" id="MobiDB-lite"/>
    </source>
</evidence>
<dbReference type="PATRIC" id="fig|1227456.3.peg.3424"/>
<name>M0MYM4_9EURY</name>
<dbReference type="OrthoDB" id="307384at2157"/>
<evidence type="ECO:0000313" key="5">
    <source>
        <dbReference type="Proteomes" id="UP000011625"/>
    </source>
</evidence>
<dbReference type="InterPro" id="IPR055539">
    <property type="entry name" value="DUF7115"/>
</dbReference>
<dbReference type="EMBL" id="AOME01000076">
    <property type="protein sequence ID" value="EMA49959.1"/>
    <property type="molecule type" value="Genomic_DNA"/>
</dbReference>
<feature type="compositionally biased region" description="Low complexity" evidence="2">
    <location>
        <begin position="223"/>
        <end position="236"/>
    </location>
</feature>
<sequence>MDVPGIVSERLADESRLTSVSIGNDDRVYVTPSQTLVYHSAGLFSSESVEEYPHDAIRFDISASRREASFAFEYDDGVRGFAIPSDRIETVLPPVIAGVLRSTGLIDDDESIAESYRFGERTLVVTDRRLLTSVGEAVWDRDYESYAFGDVTDVKFEAGTLLIAIGGQRRRLDLSGDGDREAYQTVEDALLAYHDVDTVEEIGSQNTDQFRPQTPSDDDGETTDQQTTPPGTADQQPPTPNAPDQTRTGSPETDVREAETGANAEQSPSRPHAADQPTDTAGQSTDTAGQPTDTAGQPSDGDTRSSGDDAQPSGTGGQSADTQPSAGPTSAEPTIAIEDTETARTTDPTTSDAARQDAGSSAAAEVVDEIDALREAVDRQTELLERQQATLERLADRLDDDR</sequence>
<accession>M0MYM4</accession>
<gene>
    <name evidence="4" type="ORF">C450_16840</name>
</gene>
<comment type="caution">
    <text evidence="4">The sequence shown here is derived from an EMBL/GenBank/DDBJ whole genome shotgun (WGS) entry which is preliminary data.</text>
</comment>
<feature type="region of interest" description="Disordered" evidence="2">
    <location>
        <begin position="201"/>
        <end position="363"/>
    </location>
</feature>
<evidence type="ECO:0000313" key="4">
    <source>
        <dbReference type="EMBL" id="EMA49959.1"/>
    </source>
</evidence>
<dbReference type="RefSeq" id="WP_005045382.1">
    <property type="nucleotide sequence ID" value="NZ_AOME01000076.1"/>
</dbReference>
<dbReference type="Proteomes" id="UP000011625">
    <property type="component" value="Unassembled WGS sequence"/>
</dbReference>
<feature type="domain" description="DUF7115" evidence="3">
    <location>
        <begin position="1"/>
        <end position="107"/>
    </location>
</feature>
<evidence type="ECO:0000259" key="3">
    <source>
        <dbReference type="Pfam" id="PF23428"/>
    </source>
</evidence>
<keyword evidence="1" id="KW-0175">Coiled coil</keyword>
<evidence type="ECO:0000256" key="1">
    <source>
        <dbReference type="SAM" id="Coils"/>
    </source>
</evidence>
<dbReference type="Pfam" id="PF23428">
    <property type="entry name" value="DUF7115"/>
    <property type="match status" value="1"/>
</dbReference>
<protein>
    <recommendedName>
        <fullName evidence="3">DUF7115 domain-containing protein</fullName>
    </recommendedName>
</protein>
<keyword evidence="5" id="KW-1185">Reference proteome</keyword>
<feature type="coiled-coil region" evidence="1">
    <location>
        <begin position="363"/>
        <end position="401"/>
    </location>
</feature>
<feature type="compositionally biased region" description="Polar residues" evidence="2">
    <location>
        <begin position="203"/>
        <end position="215"/>
    </location>
</feature>
<organism evidence="4 5">
    <name type="scientific">Halococcus salifodinae DSM 8989</name>
    <dbReference type="NCBI Taxonomy" id="1227456"/>
    <lineage>
        <taxon>Archaea</taxon>
        <taxon>Methanobacteriati</taxon>
        <taxon>Methanobacteriota</taxon>
        <taxon>Stenosarchaea group</taxon>
        <taxon>Halobacteria</taxon>
        <taxon>Halobacteriales</taxon>
        <taxon>Halococcaceae</taxon>
        <taxon>Halococcus</taxon>
    </lineage>
</organism>
<dbReference type="AlphaFoldDB" id="M0MYM4"/>